<keyword evidence="3" id="KW-1185">Reference proteome</keyword>
<gene>
    <name evidence="2" type="ORF">L0M17_04030</name>
</gene>
<feature type="compositionally biased region" description="Low complexity" evidence="1">
    <location>
        <begin position="58"/>
        <end position="69"/>
    </location>
</feature>
<dbReference type="InterPro" id="IPR050625">
    <property type="entry name" value="ParA/MinD_ATPase"/>
</dbReference>
<dbReference type="Proteomes" id="UP001202922">
    <property type="component" value="Unassembled WGS sequence"/>
</dbReference>
<proteinExistence type="predicted"/>
<dbReference type="InterPro" id="IPR027417">
    <property type="entry name" value="P-loop_NTPase"/>
</dbReference>
<evidence type="ECO:0000256" key="1">
    <source>
        <dbReference type="SAM" id="MobiDB-lite"/>
    </source>
</evidence>
<dbReference type="RefSeq" id="WP_241051472.1">
    <property type="nucleotide sequence ID" value="NZ_JAKZBV010000001.1"/>
</dbReference>
<sequence length="426" mass="45767">MADDGTQQRTDDDGASAPSAPPVPLTRRELRRLREAEEAAQAARAHDEVEPTLAQTGAPVAEPVLFEPAPVVPAPVEREPEPAPVEREQEPAPVEREQEPAPVEREQEPAPSPNPPAPSQTEQPAGFIKPSQAAPPRGGFRGWLYRLTGGALNLGPSPAEREEAELNRRIRRRLEGSRNTALLSMKGGVGKTSTTVGVGLTLASVRSGSVCAIDANPDAGDLIERALGEGAYESERQLTITRLLRELGDNDSRVALDAYLHEVRSLRLLAGEQDPDLSDSLRAEDYERVYSLVSRHYGVTLTDCGTGVSRPAMRGILEHADNIVVAAGFAVSGAKRARDTLLWLSAHGFEHLAKEAIVVVTDKDDVSARVDKAAIEAALAGMCRMLISVPHDKAVADGDLVSLEAVRPETRRAYKEIAAAIVDGYR</sequence>
<reference evidence="2 3" key="1">
    <citation type="submission" date="2022-03" db="EMBL/GenBank/DDBJ databases">
        <title>Sinomonas sp. isolated from a soil.</title>
        <authorList>
            <person name="Han J."/>
            <person name="Kim D.-U."/>
        </authorList>
    </citation>
    <scope>NUCLEOTIDE SEQUENCE [LARGE SCALE GENOMIC DNA]</scope>
    <source>
        <strain evidence="2 3">5-5</strain>
    </source>
</reference>
<feature type="region of interest" description="Disordered" evidence="1">
    <location>
        <begin position="1"/>
        <end position="135"/>
    </location>
</feature>
<feature type="compositionally biased region" description="Basic and acidic residues" evidence="1">
    <location>
        <begin position="76"/>
        <end position="108"/>
    </location>
</feature>
<comment type="caution">
    <text evidence="2">The sequence shown here is derived from an EMBL/GenBank/DDBJ whole genome shotgun (WGS) entry which is preliminary data.</text>
</comment>
<dbReference type="SUPFAM" id="SSF52540">
    <property type="entry name" value="P-loop containing nucleoside triphosphate hydrolases"/>
    <property type="match status" value="1"/>
</dbReference>
<dbReference type="Gene3D" id="3.40.50.300">
    <property type="entry name" value="P-loop containing nucleotide triphosphate hydrolases"/>
    <property type="match status" value="1"/>
</dbReference>
<name>A0ABS9TYK1_9MICC</name>
<dbReference type="PANTHER" id="PTHR43384:SF14">
    <property type="entry name" value="ESX-1 SECRETION-ASSOCIATED PROTEIN ESPI"/>
    <property type="match status" value="1"/>
</dbReference>
<feature type="compositionally biased region" description="Basic and acidic residues" evidence="1">
    <location>
        <begin position="26"/>
        <end position="37"/>
    </location>
</feature>
<protein>
    <submittedName>
        <fullName evidence="2">MinD/ParA family protein</fullName>
    </submittedName>
</protein>
<dbReference type="PANTHER" id="PTHR43384">
    <property type="entry name" value="SEPTUM SITE-DETERMINING PROTEIN MIND HOMOLOG, CHLOROPLASTIC-RELATED"/>
    <property type="match status" value="1"/>
</dbReference>
<evidence type="ECO:0000313" key="2">
    <source>
        <dbReference type="EMBL" id="MCH6469165.1"/>
    </source>
</evidence>
<organism evidence="2 3">
    <name type="scientific">Sinomonas terrae</name>
    <dbReference type="NCBI Taxonomy" id="2908838"/>
    <lineage>
        <taxon>Bacteria</taxon>
        <taxon>Bacillati</taxon>
        <taxon>Actinomycetota</taxon>
        <taxon>Actinomycetes</taxon>
        <taxon>Micrococcales</taxon>
        <taxon>Micrococcaceae</taxon>
        <taxon>Sinomonas</taxon>
    </lineage>
</organism>
<accession>A0ABS9TYK1</accession>
<evidence type="ECO:0000313" key="3">
    <source>
        <dbReference type="Proteomes" id="UP001202922"/>
    </source>
</evidence>
<dbReference type="EMBL" id="JAKZBV010000001">
    <property type="protein sequence ID" value="MCH6469165.1"/>
    <property type="molecule type" value="Genomic_DNA"/>
</dbReference>